<dbReference type="EMBL" id="FNNZ01000009">
    <property type="protein sequence ID" value="SDW81103.1"/>
    <property type="molecule type" value="Genomic_DNA"/>
</dbReference>
<evidence type="ECO:0000259" key="1">
    <source>
        <dbReference type="PROSITE" id="PS51819"/>
    </source>
</evidence>
<dbReference type="InterPro" id="IPR041581">
    <property type="entry name" value="Glyoxalase_6"/>
</dbReference>
<proteinExistence type="predicted"/>
<sequence length="169" mass="19038">MSAIINIDVPDIERAIEFYTAATECQLERRLDDTAAELSCGAVNIYLLEHATGSTANADNEQKRHYSRHWTPVHIDFVVADLDEAIVKAENAGAVRESNVEIWHGATHVTFSDPFGHGFCLIRFREATYELDPREPETDHGSVPCFLPRVRTHRGGIGHKVRIETRSDR</sequence>
<organism evidence="2 3">
    <name type="scientific">Thiocapsa roseopersicina</name>
    <dbReference type="NCBI Taxonomy" id="1058"/>
    <lineage>
        <taxon>Bacteria</taxon>
        <taxon>Pseudomonadati</taxon>
        <taxon>Pseudomonadota</taxon>
        <taxon>Gammaproteobacteria</taxon>
        <taxon>Chromatiales</taxon>
        <taxon>Chromatiaceae</taxon>
        <taxon>Thiocapsa</taxon>
    </lineage>
</organism>
<dbReference type="SUPFAM" id="SSF54593">
    <property type="entry name" value="Glyoxalase/Bleomycin resistance protein/Dihydroxybiphenyl dioxygenase"/>
    <property type="match status" value="1"/>
</dbReference>
<dbReference type="PROSITE" id="PS51819">
    <property type="entry name" value="VOC"/>
    <property type="match status" value="1"/>
</dbReference>
<dbReference type="RefSeq" id="WP_093031873.1">
    <property type="nucleotide sequence ID" value="NZ_FNNZ01000009.1"/>
</dbReference>
<gene>
    <name evidence="2" type="ORF">SAMN05421783_1094</name>
</gene>
<evidence type="ECO:0000313" key="2">
    <source>
        <dbReference type="EMBL" id="SDW81103.1"/>
    </source>
</evidence>
<dbReference type="AlphaFoldDB" id="A0A1H2WKC5"/>
<evidence type="ECO:0000313" key="3">
    <source>
        <dbReference type="Proteomes" id="UP000198816"/>
    </source>
</evidence>
<keyword evidence="3" id="KW-1185">Reference proteome</keyword>
<reference evidence="3" key="1">
    <citation type="submission" date="2016-10" db="EMBL/GenBank/DDBJ databases">
        <authorList>
            <person name="Varghese N."/>
            <person name="Submissions S."/>
        </authorList>
    </citation>
    <scope>NUCLEOTIDE SEQUENCE [LARGE SCALE GENOMIC DNA]</scope>
    <source>
        <strain evidence="3">DSM 217</strain>
    </source>
</reference>
<dbReference type="STRING" id="1058.SAMN05421783_1094"/>
<dbReference type="OrthoDB" id="5522469at2"/>
<name>A0A1H2WKC5_THIRO</name>
<dbReference type="Proteomes" id="UP000198816">
    <property type="component" value="Unassembled WGS sequence"/>
</dbReference>
<feature type="domain" description="VOC" evidence="1">
    <location>
        <begin position="1"/>
        <end position="124"/>
    </location>
</feature>
<dbReference type="Gene3D" id="3.10.180.10">
    <property type="entry name" value="2,3-Dihydroxybiphenyl 1,2-Dioxygenase, domain 1"/>
    <property type="match status" value="1"/>
</dbReference>
<protein>
    <submittedName>
        <fullName evidence="2">Uncharacterized conserved protein PhnB, glyoxalase superfamily</fullName>
    </submittedName>
</protein>
<accession>A0A1H2WKC5</accession>
<dbReference type="InterPro" id="IPR029068">
    <property type="entry name" value="Glyas_Bleomycin-R_OHBP_Dase"/>
</dbReference>
<dbReference type="InterPro" id="IPR037523">
    <property type="entry name" value="VOC_core"/>
</dbReference>
<dbReference type="Pfam" id="PF18029">
    <property type="entry name" value="Glyoxalase_6"/>
    <property type="match status" value="1"/>
</dbReference>